<sequence length="292" mass="34284">MASTSTGPAPPLAVEIGRLVSGYAMYEARFLISQRILENLVRDDTEPAVFEEHRQNLERMREESQQGRDEAKRGLMDRFRTKMSRDLFFRDDSLKDWFNVLWASSQEDLFEDRDASATGFAAGELARIVEPLERTLANPQSFRILVGELMMPFQKEEALFRQLKKLWHHRMEYRVRQELYAVASQHASHDELVDAEYWIREVGATLERVNLEMGATYGRVAGDIALHIENDVANVFAEQWPRFVEAPWPVTDEPRWQYAQLKRDFPRFLREHLDVTEQQLVAYINTVWEFQQ</sequence>
<accession>A0ABY0HET9</accession>
<evidence type="ECO:0000313" key="2">
    <source>
        <dbReference type="EMBL" id="RYO91834.1"/>
    </source>
</evidence>
<keyword evidence="3" id="KW-1185">Reference proteome</keyword>
<gene>
    <name evidence="2" type="ORF">DL762_001914</name>
</gene>
<evidence type="ECO:0000256" key="1">
    <source>
        <dbReference type="SAM" id="MobiDB-lite"/>
    </source>
</evidence>
<organism evidence="2 3">
    <name type="scientific">Monosporascus cannonballus</name>
    <dbReference type="NCBI Taxonomy" id="155416"/>
    <lineage>
        <taxon>Eukaryota</taxon>
        <taxon>Fungi</taxon>
        <taxon>Dikarya</taxon>
        <taxon>Ascomycota</taxon>
        <taxon>Pezizomycotina</taxon>
        <taxon>Sordariomycetes</taxon>
        <taxon>Xylariomycetidae</taxon>
        <taxon>Xylariales</taxon>
        <taxon>Xylariales incertae sedis</taxon>
        <taxon>Monosporascus</taxon>
    </lineage>
</organism>
<comment type="caution">
    <text evidence="2">The sequence shown here is derived from an EMBL/GenBank/DDBJ whole genome shotgun (WGS) entry which is preliminary data.</text>
</comment>
<proteinExistence type="predicted"/>
<name>A0ABY0HET9_9PEZI</name>
<dbReference type="EMBL" id="QJNS01000035">
    <property type="protein sequence ID" value="RYO91834.1"/>
    <property type="molecule type" value="Genomic_DNA"/>
</dbReference>
<protein>
    <submittedName>
        <fullName evidence="2">Uncharacterized protein</fullName>
    </submittedName>
</protein>
<dbReference type="Proteomes" id="UP000294003">
    <property type="component" value="Unassembled WGS sequence"/>
</dbReference>
<evidence type="ECO:0000313" key="3">
    <source>
        <dbReference type="Proteomes" id="UP000294003"/>
    </source>
</evidence>
<feature type="region of interest" description="Disordered" evidence="1">
    <location>
        <begin position="56"/>
        <end position="75"/>
    </location>
</feature>
<reference evidence="2 3" key="1">
    <citation type="submission" date="2018-06" db="EMBL/GenBank/DDBJ databases">
        <title>Complete Genomes of Monosporascus.</title>
        <authorList>
            <person name="Robinson A.J."/>
            <person name="Natvig D.O."/>
        </authorList>
    </citation>
    <scope>NUCLEOTIDE SEQUENCE [LARGE SCALE GENOMIC DNA]</scope>
    <source>
        <strain evidence="2 3">CBS 609.92</strain>
    </source>
</reference>